<accession>A0A9X0CXS2</accession>
<dbReference type="AlphaFoldDB" id="A0A9X0CXS2"/>
<dbReference type="InterPro" id="IPR009003">
    <property type="entry name" value="Peptidase_S1_PA"/>
</dbReference>
<dbReference type="Proteomes" id="UP001163046">
    <property type="component" value="Unassembled WGS sequence"/>
</dbReference>
<organism evidence="1 2">
    <name type="scientific">Desmophyllum pertusum</name>
    <dbReference type="NCBI Taxonomy" id="174260"/>
    <lineage>
        <taxon>Eukaryota</taxon>
        <taxon>Metazoa</taxon>
        <taxon>Cnidaria</taxon>
        <taxon>Anthozoa</taxon>
        <taxon>Hexacorallia</taxon>
        <taxon>Scleractinia</taxon>
        <taxon>Caryophylliina</taxon>
        <taxon>Caryophylliidae</taxon>
        <taxon>Desmophyllum</taxon>
    </lineage>
</organism>
<gene>
    <name evidence="1" type="ORF">OS493_029713</name>
</gene>
<dbReference type="OrthoDB" id="5979937at2759"/>
<dbReference type="Gene3D" id="2.40.10.120">
    <property type="match status" value="1"/>
</dbReference>
<evidence type="ECO:0000313" key="1">
    <source>
        <dbReference type="EMBL" id="KAJ7377354.1"/>
    </source>
</evidence>
<name>A0A9X0CXS2_9CNID</name>
<comment type="caution">
    <text evidence="1">The sequence shown here is derived from an EMBL/GenBank/DDBJ whole genome shotgun (WGS) entry which is preliminary data.</text>
</comment>
<protein>
    <recommendedName>
        <fullName evidence="3">Serine protease</fullName>
    </recommendedName>
</protein>
<reference evidence="1" key="1">
    <citation type="submission" date="2023-01" db="EMBL/GenBank/DDBJ databases">
        <title>Genome assembly of the deep-sea coral Lophelia pertusa.</title>
        <authorList>
            <person name="Herrera S."/>
            <person name="Cordes E."/>
        </authorList>
    </citation>
    <scope>NUCLEOTIDE SEQUENCE</scope>
    <source>
        <strain evidence="1">USNM1676648</strain>
        <tissue evidence="1">Polyp</tissue>
    </source>
</reference>
<dbReference type="SUPFAM" id="SSF50494">
    <property type="entry name" value="Trypsin-like serine proteases"/>
    <property type="match status" value="1"/>
</dbReference>
<dbReference type="EMBL" id="MU826380">
    <property type="protein sequence ID" value="KAJ7377354.1"/>
    <property type="molecule type" value="Genomic_DNA"/>
</dbReference>
<sequence length="358" mass="41121">MSYRYFDGSDKSRDLIDKRRADVQRELKEVTIDYERPQRYYRRGEAERRVKDCFAAGSFLEDTDVFPAKKGQSEIQNTLQTFDIVDINDSIYYFDTRKLYSKYPEKGPKCYKVLVKQSVDEQRAGIQREYDTATTNIEIEHGSGFIVHDHFIITNKHVIETYLDETENYEIYISNAAIVDNLCQVVRCYAGTDLALLCCPELNLEQSGILPLQLSKQCLLPGMSIFSFGYPISHTDETALFVNGYVSGFKKTLAGGCIVTHKHFKDILTLEERETIEKIRKSLETSAIPDLKDGDPCHTPMFLLTLKLYDALETHSQFNLSNALPGHFVIEFIKNSISEYEGEFKEELVEIVNKNLSQ</sequence>
<dbReference type="Pfam" id="PF13365">
    <property type="entry name" value="Trypsin_2"/>
    <property type="match status" value="1"/>
</dbReference>
<evidence type="ECO:0008006" key="3">
    <source>
        <dbReference type="Google" id="ProtNLM"/>
    </source>
</evidence>
<evidence type="ECO:0000313" key="2">
    <source>
        <dbReference type="Proteomes" id="UP001163046"/>
    </source>
</evidence>
<proteinExistence type="predicted"/>
<keyword evidence="2" id="KW-1185">Reference proteome</keyword>